<accession>A0ABX4YEM3</accession>
<dbReference type="InterPro" id="IPR021440">
    <property type="entry name" value="DUF3089"/>
</dbReference>
<dbReference type="InterPro" id="IPR029058">
    <property type="entry name" value="AB_hydrolase_fold"/>
</dbReference>
<dbReference type="EMBL" id="MCRM02000024">
    <property type="protein sequence ID" value="PNV73326.1"/>
    <property type="molecule type" value="Genomic_DNA"/>
</dbReference>
<protein>
    <recommendedName>
        <fullName evidence="3">PF11288 family protein</fullName>
    </recommendedName>
</protein>
<reference evidence="1" key="1">
    <citation type="submission" date="2018-01" db="EMBL/GenBank/DDBJ databases">
        <title>Genomic characterization of Leptospira inadai serogroup Lyme isolated from captured rat in Brazil and comparative analysis with human reference strain.</title>
        <authorList>
            <person name="Moreno L.Z."/>
            <person name="Loureiro A.P."/>
            <person name="Miraglia F."/>
            <person name="Kremer F.S."/>
            <person name="Eslabao M.R."/>
            <person name="Dellagostin O.A."/>
            <person name="Lilenbaum W."/>
            <person name="Moreno A.M."/>
        </authorList>
    </citation>
    <scope>NUCLEOTIDE SEQUENCE [LARGE SCALE GENOMIC DNA]</scope>
    <source>
        <strain evidence="1">M34/99</strain>
    </source>
</reference>
<keyword evidence="2" id="KW-1185">Reference proteome</keyword>
<comment type="caution">
    <text evidence="1">The sequence shown here is derived from an EMBL/GenBank/DDBJ whole genome shotgun (WGS) entry which is preliminary data.</text>
</comment>
<dbReference type="Pfam" id="PF11288">
    <property type="entry name" value="DUF3089"/>
    <property type="match status" value="1"/>
</dbReference>
<dbReference type="SUPFAM" id="SSF53474">
    <property type="entry name" value="alpha/beta-Hydrolases"/>
    <property type="match status" value="1"/>
</dbReference>
<dbReference type="Proteomes" id="UP000094669">
    <property type="component" value="Unassembled WGS sequence"/>
</dbReference>
<organism evidence="1 2">
    <name type="scientific">Leptospira inadai serovar Lyme</name>
    <dbReference type="NCBI Taxonomy" id="293084"/>
    <lineage>
        <taxon>Bacteria</taxon>
        <taxon>Pseudomonadati</taxon>
        <taxon>Spirochaetota</taxon>
        <taxon>Spirochaetia</taxon>
        <taxon>Leptospirales</taxon>
        <taxon>Leptospiraceae</taxon>
        <taxon>Leptospira</taxon>
    </lineage>
</organism>
<name>A0ABX4YEM3_9LEPT</name>
<evidence type="ECO:0008006" key="3">
    <source>
        <dbReference type="Google" id="ProtNLM"/>
    </source>
</evidence>
<sequence>MMKLFPLIVILFVPSCLWLIRPPLTFQKTVPPDAPNYENIKSWAAIPGNDSQVFSGPVPPYKVYKLDSYGVDIFFIHPTTYFGRTWNASMDDENVNDRTDMESIRRQASVFNEIGRIFAPRYRQATIYSFLDATDGIKALDLAYLDVLKAFDTYMRVWNQGRPIIIASHSQGTMHAVRLLRERFSHKPLLKKLIVAYLIGGAVSLADTNGIPACEEKSQTRCFASWRSFSKNAKVPVLPNDSSGPFICVNPLSWDLKQDFRSANENFGGVPLSFDRVDPEICGAVCEAGVLRVTKPSRTGYRQYWSDNYHVADYALFYFNIRRNAVERILRFGMREKTDSK</sequence>
<evidence type="ECO:0000313" key="2">
    <source>
        <dbReference type="Proteomes" id="UP000094669"/>
    </source>
</evidence>
<evidence type="ECO:0000313" key="1">
    <source>
        <dbReference type="EMBL" id="PNV73326.1"/>
    </source>
</evidence>
<gene>
    <name evidence="1" type="ORF">BES34_017710</name>
</gene>
<proteinExistence type="predicted"/>